<dbReference type="PANTHER" id="PTHR33908">
    <property type="entry name" value="MANNOSYLTRANSFERASE YKCB-RELATED"/>
    <property type="match status" value="1"/>
</dbReference>
<dbReference type="InterPro" id="IPR050297">
    <property type="entry name" value="LipidA_mod_glycosyltrf_83"/>
</dbReference>
<proteinExistence type="predicted"/>
<dbReference type="InterPro" id="IPR038731">
    <property type="entry name" value="RgtA/B/C-like"/>
</dbReference>
<evidence type="ECO:0000256" key="6">
    <source>
        <dbReference type="ARBA" id="ARBA00022989"/>
    </source>
</evidence>
<keyword evidence="4" id="KW-0808">Transferase</keyword>
<feature type="domain" description="Glycosyltransferase RgtA/B/C/D-like" evidence="9">
    <location>
        <begin position="66"/>
        <end position="225"/>
    </location>
</feature>
<keyword evidence="5 8" id="KW-0812">Transmembrane</keyword>
<evidence type="ECO:0000256" key="3">
    <source>
        <dbReference type="ARBA" id="ARBA00022676"/>
    </source>
</evidence>
<comment type="subcellular location">
    <subcellularLocation>
        <location evidence="1">Cell membrane</location>
        <topology evidence="1">Multi-pass membrane protein</topology>
    </subcellularLocation>
</comment>
<keyword evidence="3" id="KW-0328">Glycosyltransferase</keyword>
<keyword evidence="2" id="KW-1003">Cell membrane</keyword>
<sequence>MRAVQHAREFSPAPATPPPLAWRELSILAGFLAVLLTVRLGRYPLWGDELYLVPAGRRPSWSYADQGPLVPLQAYLSDLVAPGSAVLLRLPMVGLTVATVVLAALVARELGGGRAAQLIAALGYTCTPFAVQQSAAISTFAYDAALISLACWLVIRWVRVRRDALLLAAGVVAAVDFQVKWLVVAAWVLLGLGVLLWGPREALRRPAVWAGSAILAVSAVPALLWQAGHGWPQVAMNAAIRAEQTTMVDDRFVSEIRELVLTTGPGGILLLIGIWAVARAPGLRPYRFLLPLGVLPLLAVLVAGLRPYYLGDGFAVFFATAAVFLTGGERRGWVRPALSAYLVAGAAVVVAAVCVLPLPGSWLHTPSVRNGDMAVRAQFFGLRGWPQLVETVERAAAALPAGERSEAVVVTQNYWQASALDVLSRAPLPPVYSPSRGYGYFGPPPDTATRVLYVGGDSLAESLSAHFVSAIPVARLDDPTGFQGVNHGIRVWYCTGPVRPWSQTWPDLMTLRVEHGT</sequence>
<evidence type="ECO:0000256" key="7">
    <source>
        <dbReference type="ARBA" id="ARBA00023136"/>
    </source>
</evidence>
<dbReference type="Pfam" id="PF13231">
    <property type="entry name" value="PMT_2"/>
    <property type="match status" value="1"/>
</dbReference>
<protein>
    <recommendedName>
        <fullName evidence="9">Glycosyltransferase RgtA/B/C/D-like domain-containing protein</fullName>
    </recommendedName>
</protein>
<keyword evidence="6 8" id="KW-1133">Transmembrane helix</keyword>
<dbReference type="AlphaFoldDB" id="A0A7W9P804"/>
<evidence type="ECO:0000313" key="11">
    <source>
        <dbReference type="Proteomes" id="UP000540412"/>
    </source>
</evidence>
<organism evidence="10 11">
    <name type="scientific">Nocardia transvalensis</name>
    <dbReference type="NCBI Taxonomy" id="37333"/>
    <lineage>
        <taxon>Bacteria</taxon>
        <taxon>Bacillati</taxon>
        <taxon>Actinomycetota</taxon>
        <taxon>Actinomycetes</taxon>
        <taxon>Mycobacteriales</taxon>
        <taxon>Nocardiaceae</taxon>
        <taxon>Nocardia</taxon>
    </lineage>
</organism>
<feature type="transmembrane region" description="Helical" evidence="8">
    <location>
        <begin position="178"/>
        <end position="198"/>
    </location>
</feature>
<evidence type="ECO:0000313" key="10">
    <source>
        <dbReference type="EMBL" id="MBB5911186.1"/>
    </source>
</evidence>
<dbReference type="GO" id="GO:0009103">
    <property type="term" value="P:lipopolysaccharide biosynthetic process"/>
    <property type="evidence" value="ECO:0007669"/>
    <property type="project" value="UniProtKB-ARBA"/>
</dbReference>
<gene>
    <name evidence="10" type="ORF">BJY24_000053</name>
</gene>
<keyword evidence="7 8" id="KW-0472">Membrane</keyword>
<feature type="transmembrane region" description="Helical" evidence="8">
    <location>
        <begin position="140"/>
        <end position="158"/>
    </location>
</feature>
<feature type="transmembrane region" description="Helical" evidence="8">
    <location>
        <begin position="86"/>
        <end position="107"/>
    </location>
</feature>
<dbReference type="EMBL" id="JACHIT010000001">
    <property type="protein sequence ID" value="MBB5911186.1"/>
    <property type="molecule type" value="Genomic_DNA"/>
</dbReference>
<reference evidence="10 11" key="1">
    <citation type="submission" date="2020-08" db="EMBL/GenBank/DDBJ databases">
        <title>Sequencing the genomes of 1000 actinobacteria strains.</title>
        <authorList>
            <person name="Klenk H.-P."/>
        </authorList>
    </citation>
    <scope>NUCLEOTIDE SEQUENCE [LARGE SCALE GENOMIC DNA]</scope>
    <source>
        <strain evidence="10 11">DSM 43582</strain>
    </source>
</reference>
<dbReference type="GO" id="GO:0016763">
    <property type="term" value="F:pentosyltransferase activity"/>
    <property type="evidence" value="ECO:0007669"/>
    <property type="project" value="TreeGrafter"/>
</dbReference>
<dbReference type="GO" id="GO:0005886">
    <property type="term" value="C:plasma membrane"/>
    <property type="evidence" value="ECO:0007669"/>
    <property type="project" value="UniProtKB-SubCell"/>
</dbReference>
<feature type="transmembrane region" description="Helical" evidence="8">
    <location>
        <begin position="207"/>
        <end position="227"/>
    </location>
</feature>
<evidence type="ECO:0000256" key="4">
    <source>
        <dbReference type="ARBA" id="ARBA00022679"/>
    </source>
</evidence>
<feature type="transmembrane region" description="Helical" evidence="8">
    <location>
        <begin position="285"/>
        <end position="302"/>
    </location>
</feature>
<evidence type="ECO:0000256" key="5">
    <source>
        <dbReference type="ARBA" id="ARBA00022692"/>
    </source>
</evidence>
<keyword evidence="11" id="KW-1185">Reference proteome</keyword>
<evidence type="ECO:0000259" key="9">
    <source>
        <dbReference type="Pfam" id="PF13231"/>
    </source>
</evidence>
<comment type="caution">
    <text evidence="10">The sequence shown here is derived from an EMBL/GenBank/DDBJ whole genome shotgun (WGS) entry which is preliminary data.</text>
</comment>
<dbReference type="PANTHER" id="PTHR33908:SF11">
    <property type="entry name" value="MEMBRANE PROTEIN"/>
    <property type="match status" value="1"/>
</dbReference>
<feature type="transmembrane region" description="Helical" evidence="8">
    <location>
        <begin position="20"/>
        <end position="41"/>
    </location>
</feature>
<evidence type="ECO:0000256" key="1">
    <source>
        <dbReference type="ARBA" id="ARBA00004651"/>
    </source>
</evidence>
<feature type="transmembrane region" description="Helical" evidence="8">
    <location>
        <begin position="259"/>
        <end position="278"/>
    </location>
</feature>
<evidence type="ECO:0000256" key="8">
    <source>
        <dbReference type="SAM" id="Phobius"/>
    </source>
</evidence>
<feature type="transmembrane region" description="Helical" evidence="8">
    <location>
        <begin position="308"/>
        <end position="326"/>
    </location>
</feature>
<evidence type="ECO:0000256" key="2">
    <source>
        <dbReference type="ARBA" id="ARBA00022475"/>
    </source>
</evidence>
<dbReference type="Proteomes" id="UP000540412">
    <property type="component" value="Unassembled WGS sequence"/>
</dbReference>
<accession>A0A7W9P804</accession>
<name>A0A7W9P804_9NOCA</name>
<dbReference type="RefSeq" id="WP_051161966.1">
    <property type="nucleotide sequence ID" value="NZ_JACHIT010000001.1"/>
</dbReference>
<feature type="transmembrane region" description="Helical" evidence="8">
    <location>
        <begin position="338"/>
        <end position="358"/>
    </location>
</feature>